<keyword evidence="6" id="KW-1185">Reference proteome</keyword>
<accession>A6DLX8</accession>
<dbReference type="eggNOG" id="COG1621">
    <property type="taxonomic scope" value="Bacteria"/>
</dbReference>
<keyword evidence="2" id="KW-0378">Hydrolase</keyword>
<name>A6DLX8_9BACT</name>
<dbReference type="EMBL" id="ABCK01000010">
    <property type="protein sequence ID" value="EDM27276.1"/>
    <property type="molecule type" value="Genomic_DNA"/>
</dbReference>
<dbReference type="Proteomes" id="UP000004947">
    <property type="component" value="Unassembled WGS sequence"/>
</dbReference>
<dbReference type="SUPFAM" id="SSF51445">
    <property type="entry name" value="(Trans)glycosidases"/>
    <property type="match status" value="1"/>
</dbReference>
<keyword evidence="3" id="KW-0326">Glycosidase</keyword>
<evidence type="ECO:0000256" key="1">
    <source>
        <dbReference type="ARBA" id="ARBA00009865"/>
    </source>
</evidence>
<evidence type="ECO:0000256" key="4">
    <source>
        <dbReference type="PIRSR" id="PIRSR606710-2"/>
    </source>
</evidence>
<dbReference type="AlphaFoldDB" id="A6DLX8"/>
<evidence type="ECO:0000256" key="3">
    <source>
        <dbReference type="ARBA" id="ARBA00023295"/>
    </source>
</evidence>
<dbReference type="InterPro" id="IPR023296">
    <property type="entry name" value="Glyco_hydro_beta-prop_sf"/>
</dbReference>
<sequence length="666" mass="76234">MKLNNTSLSHIRGFNYQPSFAGHGIPRWLDRFNPATIEEELRRGINYFPWYNTTRIWLSLDAWWDNRELFLKNLQKEVEINRKLGLKVMPVLFNGVPGIPVFGFFTSTDADRILKCKHPDEGGHNLRVLYLDFVKDIAELYAKDDIIAAWDLCNEPGLEYKEEGDFVREAIFLLLEKSAEELRTHGVQAPIGVGNFGPVRDDERVVHFVDCILTHRYYVPHCMTLEKFRENVKQTVDFCNKHNLPWCVNECSWGAWDDEKRAENIPGLSVFLEIGAGMVPYILCESPAMDAHGEEVGLVYGWGAPEDLCFIRKNGQLRKGHEAINDVVAQYPIENNPFDTQADANAPYDSFRPGKVWNDVDGKPIQAHGGGIIKIDDTYYWYGENKDAETTVNSLGTARTPLIGVSCYSSKDLYNWKYEGLALEAVNEEGHELHPRNVLERPKVLYNDATGKYVMWFHLDAEDYSWAKGGVAIADSPTGPFEYLGSMQPNDSMLRDMTLFKDDDGKGYLIYTSENNSTIHISLLDESFTKPVGEPHRILINMVREAPAIIKKNGYYYLFTSACTGWNDNRAWLTTAEDIMGDWFTLRGGECLKGDPEHQATTFESQSSFALVVQEDGKEDQVIFMADRWNQDDLGDSRYVWLPVEFDKKNNRFAHVVYHDEWKLNK</sequence>
<evidence type="ECO:0000256" key="2">
    <source>
        <dbReference type="ARBA" id="ARBA00022801"/>
    </source>
</evidence>
<dbReference type="RefSeq" id="WP_007278885.1">
    <property type="nucleotide sequence ID" value="NZ_ABCK01000010.1"/>
</dbReference>
<dbReference type="GO" id="GO:0005975">
    <property type="term" value="P:carbohydrate metabolic process"/>
    <property type="evidence" value="ECO:0007669"/>
    <property type="project" value="InterPro"/>
</dbReference>
<dbReference type="CDD" id="cd18825">
    <property type="entry name" value="GH43_CtGH43-like"/>
    <property type="match status" value="1"/>
</dbReference>
<dbReference type="PANTHER" id="PTHR22925:SF3">
    <property type="entry name" value="GLYCOSYL HYDROLASE FAMILY PROTEIN 43"/>
    <property type="match status" value="1"/>
</dbReference>
<protein>
    <recommendedName>
        <fullName evidence="7">Beta-xylosidase</fullName>
    </recommendedName>
</protein>
<organism evidence="5 6">
    <name type="scientific">Lentisphaera araneosa HTCC2155</name>
    <dbReference type="NCBI Taxonomy" id="313628"/>
    <lineage>
        <taxon>Bacteria</taxon>
        <taxon>Pseudomonadati</taxon>
        <taxon>Lentisphaerota</taxon>
        <taxon>Lentisphaeria</taxon>
        <taxon>Lentisphaerales</taxon>
        <taxon>Lentisphaeraceae</taxon>
        <taxon>Lentisphaera</taxon>
    </lineage>
</organism>
<reference evidence="5 6" key="1">
    <citation type="journal article" date="2010" name="J. Bacteriol.">
        <title>Genome sequence of Lentisphaera araneosa HTCC2155T, the type species of the order Lentisphaerales in the phylum Lentisphaerae.</title>
        <authorList>
            <person name="Thrash J.C."/>
            <person name="Cho J.C."/>
            <person name="Vergin K.L."/>
            <person name="Morris R.M."/>
            <person name="Giovannoni S.J."/>
        </authorList>
    </citation>
    <scope>NUCLEOTIDE SEQUENCE [LARGE SCALE GENOMIC DNA]</scope>
    <source>
        <strain evidence="5 6">HTCC2155</strain>
    </source>
</reference>
<dbReference type="InterPro" id="IPR006710">
    <property type="entry name" value="Glyco_hydro_43"/>
</dbReference>
<gene>
    <name evidence="5" type="ORF">LNTAR_21220</name>
</gene>
<dbReference type="Gene3D" id="3.20.20.80">
    <property type="entry name" value="Glycosidases"/>
    <property type="match status" value="1"/>
</dbReference>
<comment type="similarity">
    <text evidence="1">Belongs to the glycosyl hydrolase 43 family.</text>
</comment>
<dbReference type="eggNOG" id="COG3934">
    <property type="taxonomic scope" value="Bacteria"/>
</dbReference>
<dbReference type="PANTHER" id="PTHR22925">
    <property type="entry name" value="GLYCOSYL HYDROLASE 43 FAMILY MEMBER"/>
    <property type="match status" value="1"/>
</dbReference>
<dbReference type="SUPFAM" id="SSF75005">
    <property type="entry name" value="Arabinanase/levansucrase/invertase"/>
    <property type="match status" value="1"/>
</dbReference>
<evidence type="ECO:0000313" key="6">
    <source>
        <dbReference type="Proteomes" id="UP000004947"/>
    </source>
</evidence>
<feature type="site" description="Important for catalytic activity, responsible for pKa modulation of the active site Glu and correct orientation of both the proton donor and substrate" evidence="4">
    <location>
        <position position="496"/>
    </location>
</feature>
<dbReference type="STRING" id="313628.LNTAR_21220"/>
<dbReference type="GO" id="GO:0004553">
    <property type="term" value="F:hydrolase activity, hydrolyzing O-glycosyl compounds"/>
    <property type="evidence" value="ECO:0007669"/>
    <property type="project" value="InterPro"/>
</dbReference>
<proteinExistence type="inferred from homology"/>
<comment type="caution">
    <text evidence="5">The sequence shown here is derived from an EMBL/GenBank/DDBJ whole genome shotgun (WGS) entry which is preliminary data.</text>
</comment>
<evidence type="ECO:0008006" key="7">
    <source>
        <dbReference type="Google" id="ProtNLM"/>
    </source>
</evidence>
<dbReference type="Pfam" id="PF04616">
    <property type="entry name" value="Glyco_hydro_43"/>
    <property type="match status" value="1"/>
</dbReference>
<dbReference type="Gene3D" id="2.115.10.20">
    <property type="entry name" value="Glycosyl hydrolase domain, family 43"/>
    <property type="match status" value="1"/>
</dbReference>
<evidence type="ECO:0000313" key="5">
    <source>
        <dbReference type="EMBL" id="EDM27276.1"/>
    </source>
</evidence>
<dbReference type="InterPro" id="IPR017853">
    <property type="entry name" value="GH"/>
</dbReference>